<feature type="transmembrane region" description="Helical" evidence="2">
    <location>
        <begin position="72"/>
        <end position="90"/>
    </location>
</feature>
<dbReference type="Pfam" id="PF02719">
    <property type="entry name" value="Polysacc_synt_2"/>
    <property type="match status" value="1"/>
</dbReference>
<dbReference type="PANTHER" id="PTHR43318:SF1">
    <property type="entry name" value="POLYSACCHARIDE BIOSYNTHESIS PROTEIN EPSC-RELATED"/>
    <property type="match status" value="1"/>
</dbReference>
<comment type="caution">
    <text evidence="5">The sequence shown here is derived from an EMBL/GenBank/DDBJ whole genome shotgun (WGS) entry which is preliminary data.</text>
</comment>
<feature type="transmembrane region" description="Helical" evidence="2">
    <location>
        <begin position="102"/>
        <end position="122"/>
    </location>
</feature>
<evidence type="ECO:0000256" key="2">
    <source>
        <dbReference type="SAM" id="Phobius"/>
    </source>
</evidence>
<evidence type="ECO:0000259" key="3">
    <source>
        <dbReference type="Pfam" id="PF02719"/>
    </source>
</evidence>
<dbReference type="EMBL" id="JALMLT010000003">
    <property type="protein sequence ID" value="MDT8759716.1"/>
    <property type="molecule type" value="Genomic_DNA"/>
</dbReference>
<dbReference type="Pfam" id="PF17836">
    <property type="entry name" value="PglD_N"/>
    <property type="match status" value="1"/>
</dbReference>
<keyword evidence="2" id="KW-0812">Transmembrane</keyword>
<dbReference type="InterPro" id="IPR036291">
    <property type="entry name" value="NAD(P)-bd_dom_sf"/>
</dbReference>
<name>A0ABU3N632_9SPHN</name>
<protein>
    <submittedName>
        <fullName evidence="5">Polysaccharide biosynthesis protein</fullName>
    </submittedName>
</protein>
<feature type="transmembrane region" description="Helical" evidence="2">
    <location>
        <begin position="36"/>
        <end position="60"/>
    </location>
</feature>
<dbReference type="PANTHER" id="PTHR43318">
    <property type="entry name" value="UDP-N-ACETYLGLUCOSAMINE 4,6-DEHYDRATASE"/>
    <property type="match status" value="1"/>
</dbReference>
<organism evidence="5">
    <name type="scientific">Sphingomonas psychrotolerans</name>
    <dbReference type="NCBI Taxonomy" id="1327635"/>
    <lineage>
        <taxon>Bacteria</taxon>
        <taxon>Pseudomonadati</taxon>
        <taxon>Pseudomonadota</taxon>
        <taxon>Alphaproteobacteria</taxon>
        <taxon>Sphingomonadales</taxon>
        <taxon>Sphingomonadaceae</taxon>
        <taxon>Sphingomonas</taxon>
    </lineage>
</organism>
<keyword evidence="2" id="KW-1133">Transmembrane helix</keyword>
<evidence type="ECO:0000259" key="4">
    <source>
        <dbReference type="Pfam" id="PF17836"/>
    </source>
</evidence>
<dbReference type="InterPro" id="IPR051203">
    <property type="entry name" value="Polysaccharide_Synthase-Rel"/>
</dbReference>
<sequence length="637" mass="68730">MKRAIALAADAVLCVASVHVAYYLRTNEWPDMFGPALSPSIAAVALALPLFVVFGLYRAIFRYAGASALKPILQAVALYSVPFALAYTYVGMAGVPRTIGLLQPILLLLFVAGLRGLAVIWLGRGYRNAMAEGDVPHVLIYGAGASGRQVASALHVSGQVRVIGFLDDDRSLWKATINGLRVYAPADLDKLVTRYAVTDVLLAINRATRTRRGQIISQLKGSGLHIRAMPGVDQLARGTVSFSALKDLEIEDLLGRPAIPPDSELLQRSTRGKVVLVTGAGGSIGSEICRQIMLIEPEVLLLVDSSEYNLYAIHQELLGTLNAGAARVGAVVPLLATVRDARRIEEIIATWQPHTIYHAAAYKHVPLVEHNLLEGLANNVLGTLNVAAAARKYGVASFVLISTDKAVRPTNVMGATKRLAEMILQALNADGLPGKFSMVRFGNVLGSSGSVVPLFRRQIAAGGPITITHPEITRYFMTIPEAAQLVIQAGAMAEGGDVFVLDMGEPVKIVDLARSMIELSGLTVREEGSAEGDIAIEYVGLRPGEKLYEELLIGNDPTESAHPRILRAHEPFIGWPELRDALERMRTMIDDGAPAAARELLQKLVVEFEPTSDLVDFVALRQEQTSISDWTLRAERG</sequence>
<evidence type="ECO:0000256" key="1">
    <source>
        <dbReference type="ARBA" id="ARBA00007430"/>
    </source>
</evidence>
<keyword evidence="2" id="KW-0472">Membrane</keyword>
<evidence type="ECO:0000313" key="5">
    <source>
        <dbReference type="EMBL" id="MDT8759716.1"/>
    </source>
</evidence>
<dbReference type="InterPro" id="IPR003869">
    <property type="entry name" value="Polysac_CapD-like"/>
</dbReference>
<dbReference type="SUPFAM" id="SSF53335">
    <property type="entry name" value="S-adenosyl-L-methionine-dependent methyltransferases"/>
    <property type="match status" value="1"/>
</dbReference>
<reference evidence="5" key="1">
    <citation type="submission" date="2022-04" db="EMBL/GenBank/DDBJ databases">
        <title>Tomato heritable bacteria conferring resistance against bacterial wilt.</title>
        <authorList>
            <person name="Yin J."/>
        </authorList>
    </citation>
    <scope>NUCLEOTIDE SEQUENCE</scope>
    <source>
        <strain evidence="5">Cra20</strain>
    </source>
</reference>
<feature type="domain" description="Polysaccharide biosynthesis protein CapD-like" evidence="3">
    <location>
        <begin position="275"/>
        <end position="568"/>
    </location>
</feature>
<dbReference type="InterPro" id="IPR029063">
    <property type="entry name" value="SAM-dependent_MTases_sf"/>
</dbReference>
<proteinExistence type="inferred from homology"/>
<gene>
    <name evidence="5" type="ORF">MZO42_13510</name>
</gene>
<dbReference type="CDD" id="cd05237">
    <property type="entry name" value="UDP_invert_4-6DH_SDR_e"/>
    <property type="match status" value="1"/>
</dbReference>
<accession>A0ABU3N632</accession>
<comment type="similarity">
    <text evidence="1">Belongs to the polysaccharide synthase family.</text>
</comment>
<dbReference type="SUPFAM" id="SSF51735">
    <property type="entry name" value="NAD(P)-binding Rossmann-fold domains"/>
    <property type="match status" value="1"/>
</dbReference>
<dbReference type="Gene3D" id="3.40.50.720">
    <property type="entry name" value="NAD(P)-binding Rossmann-like Domain"/>
    <property type="match status" value="2"/>
</dbReference>
<feature type="domain" description="PglD N-terminal" evidence="4">
    <location>
        <begin position="138"/>
        <end position="204"/>
    </location>
</feature>
<dbReference type="InterPro" id="IPR041561">
    <property type="entry name" value="PglD_N"/>
</dbReference>